<dbReference type="Pfam" id="PF08449">
    <property type="entry name" value="UAA"/>
    <property type="match status" value="1"/>
</dbReference>
<reference evidence="10" key="2">
    <citation type="submission" date="2019-09" db="UniProtKB">
        <authorList>
            <consortium name="WormBaseParasite"/>
        </authorList>
    </citation>
    <scope>IDENTIFICATION</scope>
</reference>
<name>A0A183FTT3_HELPZ</name>
<evidence type="ECO:0000256" key="4">
    <source>
        <dbReference type="ARBA" id="ARBA00022692"/>
    </source>
</evidence>
<organism evidence="9 10">
    <name type="scientific">Heligmosomoides polygyrus</name>
    <name type="common">Parasitic roundworm</name>
    <dbReference type="NCBI Taxonomy" id="6339"/>
    <lineage>
        <taxon>Eukaryota</taxon>
        <taxon>Metazoa</taxon>
        <taxon>Ecdysozoa</taxon>
        <taxon>Nematoda</taxon>
        <taxon>Chromadorea</taxon>
        <taxon>Rhabditida</taxon>
        <taxon>Rhabditina</taxon>
        <taxon>Rhabditomorpha</taxon>
        <taxon>Strongyloidea</taxon>
        <taxon>Heligmosomidae</taxon>
        <taxon>Heligmosomoides</taxon>
    </lineage>
</organism>
<evidence type="ECO:0000256" key="6">
    <source>
        <dbReference type="ARBA" id="ARBA00023136"/>
    </source>
</evidence>
<evidence type="ECO:0000313" key="8">
    <source>
        <dbReference type="EMBL" id="VDO88900.1"/>
    </source>
</evidence>
<accession>A0A3P7YLD6</accession>
<reference evidence="8 9" key="1">
    <citation type="submission" date="2018-11" db="EMBL/GenBank/DDBJ databases">
        <authorList>
            <consortium name="Pathogen Informatics"/>
        </authorList>
    </citation>
    <scope>NUCLEOTIDE SEQUENCE [LARGE SCALE GENOMIC DNA]</scope>
</reference>
<keyword evidence="9" id="KW-1185">Reference proteome</keyword>
<gene>
    <name evidence="8" type="ORF">HPBE_LOCUS11523</name>
</gene>
<feature type="transmembrane region" description="Helical" evidence="7">
    <location>
        <begin position="109"/>
        <end position="126"/>
    </location>
</feature>
<accession>A0A183FTT3</accession>
<dbReference type="EMBL" id="UZAH01027136">
    <property type="protein sequence ID" value="VDO88900.1"/>
    <property type="molecule type" value="Genomic_DNA"/>
</dbReference>
<dbReference type="GO" id="GO:0055085">
    <property type="term" value="P:transmembrane transport"/>
    <property type="evidence" value="ECO:0007669"/>
    <property type="project" value="InterPro"/>
</dbReference>
<evidence type="ECO:0000256" key="5">
    <source>
        <dbReference type="ARBA" id="ARBA00022989"/>
    </source>
</evidence>
<dbReference type="OrthoDB" id="999962at2759"/>
<evidence type="ECO:0000256" key="3">
    <source>
        <dbReference type="ARBA" id="ARBA00022448"/>
    </source>
</evidence>
<evidence type="ECO:0000313" key="9">
    <source>
        <dbReference type="Proteomes" id="UP000050761"/>
    </source>
</evidence>
<dbReference type="WBParaSite" id="HPBE_0001152201-mRNA-1">
    <property type="protein sequence ID" value="HPBE_0001152201-mRNA-1"/>
    <property type="gene ID" value="HPBE_0001152201"/>
</dbReference>
<dbReference type="GO" id="GO:0016020">
    <property type="term" value="C:membrane"/>
    <property type="evidence" value="ECO:0007669"/>
    <property type="project" value="UniProtKB-SubCell"/>
</dbReference>
<evidence type="ECO:0000256" key="7">
    <source>
        <dbReference type="SAM" id="Phobius"/>
    </source>
</evidence>
<evidence type="ECO:0000256" key="2">
    <source>
        <dbReference type="ARBA" id="ARBA00010694"/>
    </source>
</evidence>
<dbReference type="GO" id="GO:0012505">
    <property type="term" value="C:endomembrane system"/>
    <property type="evidence" value="ECO:0007669"/>
    <property type="project" value="UniProtKB-ARBA"/>
</dbReference>
<proteinExistence type="inferred from homology"/>
<dbReference type="AlphaFoldDB" id="A0A183FTT3"/>
<evidence type="ECO:0000313" key="10">
    <source>
        <dbReference type="WBParaSite" id="HPBE_0001152201-mRNA-1"/>
    </source>
</evidence>
<dbReference type="Proteomes" id="UP000050761">
    <property type="component" value="Unassembled WGS sequence"/>
</dbReference>
<sequence>MACFLSPTKIRSFFGFTIDSAVKISSSLKTMLRCVSSVKSSRSLLHLFSHTFYIWADRKCAAYHRYICINNVYRLTALTTSLNVTMVITLRKFLSLFVSFVAFGNPFNVLHFLGAVFVFIGSLMFSKVL</sequence>
<protein>
    <submittedName>
        <fullName evidence="10">TPT domain-containing protein</fullName>
    </submittedName>
</protein>
<evidence type="ECO:0000256" key="1">
    <source>
        <dbReference type="ARBA" id="ARBA00004141"/>
    </source>
</evidence>
<dbReference type="InterPro" id="IPR013657">
    <property type="entry name" value="SCL35B1-4/HUT1"/>
</dbReference>
<comment type="similarity">
    <text evidence="2">Belongs to the nucleotide-sugar transporter family. SLC35B subfamily.</text>
</comment>
<keyword evidence="4 7" id="KW-0812">Transmembrane</keyword>
<keyword evidence="5 7" id="KW-1133">Transmembrane helix</keyword>
<keyword evidence="3" id="KW-0813">Transport</keyword>
<keyword evidence="6 7" id="KW-0472">Membrane</keyword>
<comment type="subcellular location">
    <subcellularLocation>
        <location evidence="1">Membrane</location>
        <topology evidence="1">Multi-pass membrane protein</topology>
    </subcellularLocation>
</comment>